<feature type="region of interest" description="Disordered" evidence="1">
    <location>
        <begin position="131"/>
        <end position="160"/>
    </location>
</feature>
<dbReference type="EMBL" id="CP019082">
    <property type="protein sequence ID" value="APW63740.1"/>
    <property type="molecule type" value="Genomic_DNA"/>
</dbReference>
<dbReference type="KEGG" id="pbor:BSF38_05316"/>
<keyword evidence="2" id="KW-0732">Signal</keyword>
<feature type="compositionally biased region" description="Basic residues" evidence="1">
    <location>
        <begin position="151"/>
        <end position="160"/>
    </location>
</feature>
<name>A0A1U7CXQ8_9BACT</name>
<feature type="region of interest" description="Disordered" evidence="1">
    <location>
        <begin position="53"/>
        <end position="74"/>
    </location>
</feature>
<feature type="signal peptide" evidence="2">
    <location>
        <begin position="1"/>
        <end position="33"/>
    </location>
</feature>
<sequence>MLRTCNLARPAIFTTTALLLLLAGGGCGNGVSASPSDEAARAALESALKTWRDGGKPGKLAGTDPPVEVHDTPWSQGELLGAYEILKKEEAGATEKKFSVRLTLAKPERTEDVQYHVLGLSPVMVFRDQDYQRNINMEDGPKTSKSGGASQRRKSTASQR</sequence>
<evidence type="ECO:0008006" key="5">
    <source>
        <dbReference type="Google" id="ProtNLM"/>
    </source>
</evidence>
<keyword evidence="4" id="KW-1185">Reference proteome</keyword>
<evidence type="ECO:0000313" key="4">
    <source>
        <dbReference type="Proteomes" id="UP000186309"/>
    </source>
</evidence>
<dbReference type="Proteomes" id="UP000186309">
    <property type="component" value="Chromosome"/>
</dbReference>
<evidence type="ECO:0000256" key="2">
    <source>
        <dbReference type="SAM" id="SignalP"/>
    </source>
</evidence>
<dbReference type="AlphaFoldDB" id="A0A1U7CXQ8"/>
<protein>
    <recommendedName>
        <fullName evidence="5">Lipoprotein</fullName>
    </recommendedName>
</protein>
<dbReference type="STRING" id="1387353.BSF38_05316"/>
<dbReference type="PROSITE" id="PS51257">
    <property type="entry name" value="PROKAR_LIPOPROTEIN"/>
    <property type="match status" value="1"/>
</dbReference>
<accession>A0A1U7CXQ8</accession>
<proteinExistence type="predicted"/>
<evidence type="ECO:0000313" key="3">
    <source>
        <dbReference type="EMBL" id="APW63740.1"/>
    </source>
</evidence>
<evidence type="ECO:0000256" key="1">
    <source>
        <dbReference type="SAM" id="MobiDB-lite"/>
    </source>
</evidence>
<organism evidence="3 4">
    <name type="scientific">Paludisphaera borealis</name>
    <dbReference type="NCBI Taxonomy" id="1387353"/>
    <lineage>
        <taxon>Bacteria</taxon>
        <taxon>Pseudomonadati</taxon>
        <taxon>Planctomycetota</taxon>
        <taxon>Planctomycetia</taxon>
        <taxon>Isosphaerales</taxon>
        <taxon>Isosphaeraceae</taxon>
        <taxon>Paludisphaera</taxon>
    </lineage>
</organism>
<gene>
    <name evidence="3" type="ORF">BSF38_05316</name>
</gene>
<feature type="chain" id="PRO_5010550049" description="Lipoprotein" evidence="2">
    <location>
        <begin position="34"/>
        <end position="160"/>
    </location>
</feature>
<reference evidence="4" key="1">
    <citation type="submission" date="2016-12" db="EMBL/GenBank/DDBJ databases">
        <title>Comparative genomics of four Isosphaeraceae planctomycetes: a common pool of plasmids and glycoside hydrolase genes.</title>
        <authorList>
            <person name="Ivanova A."/>
        </authorList>
    </citation>
    <scope>NUCLEOTIDE SEQUENCE [LARGE SCALE GENOMIC DNA]</scope>
    <source>
        <strain evidence="4">PX4</strain>
    </source>
</reference>